<keyword evidence="1" id="KW-0175">Coiled coil</keyword>
<feature type="coiled-coil region" evidence="1">
    <location>
        <begin position="29"/>
        <end position="85"/>
    </location>
</feature>
<gene>
    <name evidence="2" type="ORF">BpHYR1_006632</name>
</gene>
<evidence type="ECO:0000256" key="1">
    <source>
        <dbReference type="SAM" id="Coils"/>
    </source>
</evidence>
<name>A0A3M7SFB6_BRAPC</name>
<comment type="caution">
    <text evidence="2">The sequence shown here is derived from an EMBL/GenBank/DDBJ whole genome shotgun (WGS) entry which is preliminary data.</text>
</comment>
<sequence length="87" mass="10811">MFKNFSFRRQNIRNCRSINVLINGCHFYYSKIERRLDEVEESNRKNLKKIERRLDEVEESNRKNLKKIERRLDEVEESNQEILEKHK</sequence>
<protein>
    <submittedName>
        <fullName evidence="2">Uncharacterized protein</fullName>
    </submittedName>
</protein>
<evidence type="ECO:0000313" key="3">
    <source>
        <dbReference type="Proteomes" id="UP000276133"/>
    </source>
</evidence>
<organism evidence="2 3">
    <name type="scientific">Brachionus plicatilis</name>
    <name type="common">Marine rotifer</name>
    <name type="synonym">Brachionus muelleri</name>
    <dbReference type="NCBI Taxonomy" id="10195"/>
    <lineage>
        <taxon>Eukaryota</taxon>
        <taxon>Metazoa</taxon>
        <taxon>Spiralia</taxon>
        <taxon>Gnathifera</taxon>
        <taxon>Rotifera</taxon>
        <taxon>Eurotatoria</taxon>
        <taxon>Monogononta</taxon>
        <taxon>Pseudotrocha</taxon>
        <taxon>Ploima</taxon>
        <taxon>Brachionidae</taxon>
        <taxon>Brachionus</taxon>
    </lineage>
</organism>
<dbReference type="Proteomes" id="UP000276133">
    <property type="component" value="Unassembled WGS sequence"/>
</dbReference>
<dbReference type="AlphaFoldDB" id="A0A3M7SFB6"/>
<accession>A0A3M7SFB6</accession>
<dbReference type="EMBL" id="REGN01001496">
    <property type="protein sequence ID" value="RNA34337.1"/>
    <property type="molecule type" value="Genomic_DNA"/>
</dbReference>
<proteinExistence type="predicted"/>
<reference evidence="2 3" key="1">
    <citation type="journal article" date="2018" name="Sci. Rep.">
        <title>Genomic signatures of local adaptation to the degree of environmental predictability in rotifers.</title>
        <authorList>
            <person name="Franch-Gras L."/>
            <person name="Hahn C."/>
            <person name="Garcia-Roger E.M."/>
            <person name="Carmona M.J."/>
            <person name="Serra M."/>
            <person name="Gomez A."/>
        </authorList>
    </citation>
    <scope>NUCLEOTIDE SEQUENCE [LARGE SCALE GENOMIC DNA]</scope>
    <source>
        <strain evidence="2">HYR1</strain>
    </source>
</reference>
<keyword evidence="3" id="KW-1185">Reference proteome</keyword>
<evidence type="ECO:0000313" key="2">
    <source>
        <dbReference type="EMBL" id="RNA34337.1"/>
    </source>
</evidence>